<evidence type="ECO:0000313" key="3">
    <source>
        <dbReference type="EnsemblMetazoa" id="ISCW024161-PA"/>
    </source>
</evidence>
<name>B7PCB7_IXOSC</name>
<dbReference type="PaxDb" id="6945-B7PCB7"/>
<protein>
    <submittedName>
        <fullName evidence="2 3">Uncharacterized protein</fullName>
    </submittedName>
</protein>
<evidence type="ECO:0000313" key="4">
    <source>
        <dbReference type="Proteomes" id="UP000001555"/>
    </source>
</evidence>
<dbReference type="Proteomes" id="UP000001555">
    <property type="component" value="Unassembled WGS sequence"/>
</dbReference>
<reference evidence="3" key="2">
    <citation type="submission" date="2020-05" db="UniProtKB">
        <authorList>
            <consortium name="EnsemblMetazoa"/>
        </authorList>
    </citation>
    <scope>IDENTIFICATION</scope>
    <source>
        <strain evidence="3">wikel</strain>
    </source>
</reference>
<reference evidence="2 4" key="1">
    <citation type="submission" date="2008-03" db="EMBL/GenBank/DDBJ databases">
        <title>Annotation of Ixodes scapularis.</title>
        <authorList>
            <consortium name="Ixodes scapularis Genome Project Consortium"/>
            <person name="Caler E."/>
            <person name="Hannick L.I."/>
            <person name="Bidwell S."/>
            <person name="Joardar V."/>
            <person name="Thiagarajan M."/>
            <person name="Amedeo P."/>
            <person name="Galinsky K.J."/>
            <person name="Schobel S."/>
            <person name="Inman J."/>
            <person name="Hostetler J."/>
            <person name="Miller J."/>
            <person name="Hammond M."/>
            <person name="Megy K."/>
            <person name="Lawson D."/>
            <person name="Kodira C."/>
            <person name="Sutton G."/>
            <person name="Meyer J."/>
            <person name="Hill C.A."/>
            <person name="Birren B."/>
            <person name="Nene V."/>
            <person name="Collins F."/>
            <person name="Alarcon-Chaidez F."/>
            <person name="Wikel S."/>
            <person name="Strausberg R."/>
        </authorList>
    </citation>
    <scope>NUCLEOTIDE SEQUENCE [LARGE SCALE GENOMIC DNA]</scope>
    <source>
        <strain evidence="4">Wikel</strain>
        <strain evidence="2">Wikel colony</strain>
    </source>
</reference>
<dbReference type="InParanoid" id="B7PCB7"/>
<accession>B7PCB7</accession>
<organism evidence="2">
    <name type="scientific">Ixodes scapularis</name>
    <name type="common">Black-legged tick</name>
    <name type="synonym">Deer tick</name>
    <dbReference type="NCBI Taxonomy" id="6945"/>
    <lineage>
        <taxon>Eukaryota</taxon>
        <taxon>Metazoa</taxon>
        <taxon>Ecdysozoa</taxon>
        <taxon>Arthropoda</taxon>
        <taxon>Chelicerata</taxon>
        <taxon>Arachnida</taxon>
        <taxon>Acari</taxon>
        <taxon>Parasitiformes</taxon>
        <taxon>Ixodida</taxon>
        <taxon>Ixodoidea</taxon>
        <taxon>Ixodidae</taxon>
        <taxon>Ixodinae</taxon>
        <taxon>Ixodes</taxon>
    </lineage>
</organism>
<sequence>MFTAVGGPHLRPASAFPVEHVGSQGPPRRAAGPVAVHALHPQVGLGKVARPRGHRLGDLVVGHVTRKKQIRKKKLSEK</sequence>
<proteinExistence type="predicted"/>
<dbReference type="VEuPathDB" id="VectorBase:ISCW024161"/>
<feature type="region of interest" description="Disordered" evidence="1">
    <location>
        <begin position="1"/>
        <end position="31"/>
    </location>
</feature>
<dbReference type="EMBL" id="DS682950">
    <property type="protein sequence ID" value="EEC04239.1"/>
    <property type="molecule type" value="Genomic_DNA"/>
</dbReference>
<dbReference type="VEuPathDB" id="VectorBase:ISCI024161"/>
<keyword evidence="4" id="KW-1185">Reference proteome</keyword>
<evidence type="ECO:0000256" key="1">
    <source>
        <dbReference type="SAM" id="MobiDB-lite"/>
    </source>
</evidence>
<dbReference type="HOGENOM" id="CLU_2624724_0_0_1"/>
<dbReference type="EnsemblMetazoa" id="ISCW024161-RA">
    <property type="protein sequence ID" value="ISCW024161-PA"/>
    <property type="gene ID" value="ISCW024161"/>
</dbReference>
<dbReference type="EMBL" id="ABJB011020530">
    <property type="status" value="NOT_ANNOTATED_CDS"/>
    <property type="molecule type" value="Genomic_DNA"/>
</dbReference>
<evidence type="ECO:0000313" key="2">
    <source>
        <dbReference type="EMBL" id="EEC04239.1"/>
    </source>
</evidence>
<dbReference type="AlphaFoldDB" id="B7PCB7"/>
<gene>
    <name evidence="2" type="ORF">IscW_ISCW024161</name>
</gene>